<protein>
    <submittedName>
        <fullName evidence="1">Uncharacterized protein</fullName>
    </submittedName>
</protein>
<organism evidence="1 2">
    <name type="scientific">Pectobacterium phage CX5</name>
    <dbReference type="NCBI Taxonomy" id="2652426"/>
    <lineage>
        <taxon>Viruses</taxon>
        <taxon>Duplodnaviria</taxon>
        <taxon>Heunggongvirae</taxon>
        <taxon>Uroviricota</taxon>
        <taxon>Caudoviricetes</taxon>
        <taxon>Autographivirales</taxon>
        <taxon>Autoscriptoviridae</taxon>
        <taxon>Corkvirinae</taxon>
        <taxon>Kotilavirus</taxon>
        <taxon>Kotilavirus CX5</taxon>
    </lineage>
</organism>
<proteinExistence type="predicted"/>
<dbReference type="EMBL" id="MN270887">
    <property type="protein sequence ID" value="QFP93605.1"/>
    <property type="molecule type" value="Genomic_DNA"/>
</dbReference>
<keyword evidence="2" id="KW-1185">Reference proteome</keyword>
<evidence type="ECO:0000313" key="2">
    <source>
        <dbReference type="Proteomes" id="UP000326650"/>
    </source>
</evidence>
<sequence>MQVTIADPVLVNPLEQFKPHVADSTRRALVDLFPPKELDVEVTAVHKEELAEIKLQVYAQCDDEMGRAVKTADWGTHMKPQAMMSVAMMVAGAAAYMDNDSDLYNPRAHSYRLEYANQWLKAYLFTHKMEMPTEHQAIALGTAEAPRNTNGYMDHQINDWARHLGIVAFSQGLIRQLPEVNVALQRLLVSKYDVQWDKYEHFSTPVRAHATELEGRVGCRKYLLGVTYTEDGTAWFAGYLTLDDFFKLRYRRMRLGAAIKEITKSDELARIAADIRELTDYSIVLHPNDRPFGAEYRRIYLENDDMLGSCMTSDAGCYDSPLGVHPCDVYSTAHYGQGDNGLVLVEVRTGSGETSVPVGRGILNIDNGMIVRWYGQYKASVMLRNVYGIRLDSEALDGVNIAVIRDDDHIAAPYLDGIYRVGWGGDTLTIGNRGDIDMDDTSGYQTLEDDTEYGTCRLSGNEYPVDDMVWQDYTGTFYHPDYVNEDDVFLCPVLGEYAPDTDGSYIMVDGEEVLVHDEVDAGCYSRRGWVNLPGIGLTQNADTYTYDEVTERYYDDGAYEDLISEREAEQDAE</sequence>
<name>A0A5P8D3N5_9CAUD</name>
<dbReference type="Proteomes" id="UP000326650">
    <property type="component" value="Segment"/>
</dbReference>
<reference evidence="1 2" key="1">
    <citation type="submission" date="2019-08" db="EMBL/GenBank/DDBJ databases">
        <title>Six bacteriophages against potato bacterial diseases.</title>
        <authorList>
            <person name="Zhang X."/>
            <person name="Kering K."/>
        </authorList>
    </citation>
    <scope>NUCLEOTIDE SEQUENCE [LARGE SCALE GENOMIC DNA]</scope>
</reference>
<accession>A0A5P8D3N5</accession>
<evidence type="ECO:0000313" key="1">
    <source>
        <dbReference type="EMBL" id="QFP93605.1"/>
    </source>
</evidence>